<dbReference type="EMBL" id="OZ020106">
    <property type="protein sequence ID" value="CAK9258534.1"/>
    <property type="molecule type" value="Genomic_DNA"/>
</dbReference>
<dbReference type="Gene3D" id="3.40.50.1820">
    <property type="entry name" value="alpha/beta hydrolase"/>
    <property type="match status" value="1"/>
</dbReference>
<gene>
    <name evidence="2" type="ORF">CSSPJE1EN1_LOCUS4012</name>
</gene>
<keyword evidence="3" id="KW-1185">Reference proteome</keyword>
<dbReference type="Proteomes" id="UP001497444">
    <property type="component" value="Chromosome 11"/>
</dbReference>
<proteinExistence type="predicted"/>
<dbReference type="Pfam" id="PF01738">
    <property type="entry name" value="DLH"/>
    <property type="match status" value="1"/>
</dbReference>
<evidence type="ECO:0000259" key="1">
    <source>
        <dbReference type="Pfam" id="PF01738"/>
    </source>
</evidence>
<dbReference type="InterPro" id="IPR051049">
    <property type="entry name" value="Dienelactone_hydrolase-like"/>
</dbReference>
<protein>
    <recommendedName>
        <fullName evidence="1">Dienelactone hydrolase domain-containing protein</fullName>
    </recommendedName>
</protein>
<sequence length="304" mass="33035">MASVIFAPSSLYGARQAPGATALIKNGLRLFTTPSFAGQRRREAHLGHHLCCFSYQSGTTRSIASNLQKVKIERNGDEKIEFDVYVVGEKGAPGIVVVQEWWGVDYEIKKHAINIASKGYRALIPDLYRGKLGLEVAEAQHLLEGLDWPGAVADIAASAKWLKDQGSSKVGVTGFCMGGGLTIASAVRVPGIDAVVAFYGTPPPQLADPVEAKVPVQAHFGENDTLKGLSDKETAKALEEKLKKANVPSEVYLYPNVGHAFMNSSPEAIERKKATGFGEHHQEAVDLAWSRFDLWFKKYLQVGN</sequence>
<evidence type="ECO:0000313" key="2">
    <source>
        <dbReference type="EMBL" id="CAK9258534.1"/>
    </source>
</evidence>
<dbReference type="PANTHER" id="PTHR46623:SF6">
    <property type="entry name" value="ALPHA_BETA-HYDROLASES SUPERFAMILY PROTEIN"/>
    <property type="match status" value="1"/>
</dbReference>
<name>A0ABP0VVL5_9BRYO</name>
<organism evidence="2 3">
    <name type="scientific">Sphagnum jensenii</name>
    <dbReference type="NCBI Taxonomy" id="128206"/>
    <lineage>
        <taxon>Eukaryota</taxon>
        <taxon>Viridiplantae</taxon>
        <taxon>Streptophyta</taxon>
        <taxon>Embryophyta</taxon>
        <taxon>Bryophyta</taxon>
        <taxon>Sphagnophytina</taxon>
        <taxon>Sphagnopsida</taxon>
        <taxon>Sphagnales</taxon>
        <taxon>Sphagnaceae</taxon>
        <taxon>Sphagnum</taxon>
    </lineage>
</organism>
<dbReference type="SUPFAM" id="SSF53474">
    <property type="entry name" value="alpha/beta-Hydrolases"/>
    <property type="match status" value="1"/>
</dbReference>
<reference evidence="2" key="1">
    <citation type="submission" date="2024-02" db="EMBL/GenBank/DDBJ databases">
        <authorList>
            <consortium name="ELIXIR-Norway"/>
            <consortium name="Elixir Norway"/>
        </authorList>
    </citation>
    <scope>NUCLEOTIDE SEQUENCE</scope>
</reference>
<dbReference type="InterPro" id="IPR002925">
    <property type="entry name" value="Dienelactn_hydro"/>
</dbReference>
<accession>A0ABP0VVL5</accession>
<dbReference type="InterPro" id="IPR029058">
    <property type="entry name" value="AB_hydrolase_fold"/>
</dbReference>
<feature type="domain" description="Dienelactone hydrolase" evidence="1">
    <location>
        <begin position="82"/>
        <end position="300"/>
    </location>
</feature>
<dbReference type="PANTHER" id="PTHR46623">
    <property type="entry name" value="CARBOXYMETHYLENEBUTENOLIDASE-RELATED"/>
    <property type="match status" value="1"/>
</dbReference>
<evidence type="ECO:0000313" key="3">
    <source>
        <dbReference type="Proteomes" id="UP001497444"/>
    </source>
</evidence>